<accession>A0A0R2ACX1</accession>
<dbReference type="EMBL" id="AYYP01000060">
    <property type="protein sequence ID" value="KRM63540.1"/>
    <property type="molecule type" value="Genomic_DNA"/>
</dbReference>
<protein>
    <submittedName>
        <fullName evidence="2">Uncharacterized protein</fullName>
    </submittedName>
</protein>
<dbReference type="SUPFAM" id="SSF141530">
    <property type="entry name" value="PTSIIA/GutA-like"/>
    <property type="match status" value="1"/>
</dbReference>
<dbReference type="InterPro" id="IPR004716">
    <property type="entry name" value="PTS_IIA_glucitol/sorbitol-sp"/>
</dbReference>
<proteinExistence type="predicted"/>
<evidence type="ECO:0000313" key="2">
    <source>
        <dbReference type="EMBL" id="KRM63540.1"/>
    </source>
</evidence>
<dbReference type="GO" id="GO:0005737">
    <property type="term" value="C:cytoplasm"/>
    <property type="evidence" value="ECO:0007669"/>
    <property type="project" value="InterPro"/>
</dbReference>
<dbReference type="InterPro" id="IPR036665">
    <property type="entry name" value="PTS_IIA_glucitol/sorbitol_sf"/>
</dbReference>
<sequence length="119" mass="13174">MDKMIKSKITYIGPKAVDEKDQMLILFDASASKELRAVSVIQEFEGPKDYDLAVGKQVVIGSKAYKITYLGDMVASNLLEIGHTVLQFKAVPDSPQHNAVYLEPQELPDLELGMEITFG</sequence>
<organism evidence="2 3">
    <name type="scientific">Ligilactobacillus agilis DSM 20509</name>
    <dbReference type="NCBI Taxonomy" id="1423718"/>
    <lineage>
        <taxon>Bacteria</taxon>
        <taxon>Bacillati</taxon>
        <taxon>Bacillota</taxon>
        <taxon>Bacilli</taxon>
        <taxon>Lactobacillales</taxon>
        <taxon>Lactobacillaceae</taxon>
        <taxon>Ligilactobacillus</taxon>
    </lineage>
</organism>
<dbReference type="PANTHER" id="PTHR40398:SF1">
    <property type="entry name" value="PTS SYSTEM GLUCITOL_SORBITOL-SPECIFIC EIIA COMPONENT"/>
    <property type="match status" value="1"/>
</dbReference>
<comment type="caution">
    <text evidence="2">The sequence shown here is derived from an EMBL/GenBank/DDBJ whole genome shotgun (WGS) entry which is preliminary data.</text>
</comment>
<gene>
    <name evidence="2" type="ORF">FC14_GL000320</name>
</gene>
<dbReference type="GO" id="GO:0008982">
    <property type="term" value="F:protein-N(PI)-phosphohistidine-sugar phosphotransferase activity"/>
    <property type="evidence" value="ECO:0007669"/>
    <property type="project" value="InterPro"/>
</dbReference>
<dbReference type="GO" id="GO:0016301">
    <property type="term" value="F:kinase activity"/>
    <property type="evidence" value="ECO:0007669"/>
    <property type="project" value="TreeGrafter"/>
</dbReference>
<dbReference type="PROSITE" id="PS51097">
    <property type="entry name" value="PTS_EIIA_TYPE_5"/>
    <property type="match status" value="1"/>
</dbReference>
<dbReference type="PATRIC" id="fig|1423718.3.peg.337"/>
<comment type="caution">
    <text evidence="1">Lacks conserved residue(s) required for the propagation of feature annotation.</text>
</comment>
<dbReference type="AlphaFoldDB" id="A0A0R2ACX1"/>
<evidence type="ECO:0000313" key="3">
    <source>
        <dbReference type="Proteomes" id="UP000051008"/>
    </source>
</evidence>
<dbReference type="PANTHER" id="PTHR40398">
    <property type="entry name" value="PTS SYSTEM GLUCITOL/SORBITOL-SPECIFIC EIIA COMPONENT"/>
    <property type="match status" value="1"/>
</dbReference>
<dbReference type="Gene3D" id="2.40.33.40">
    <property type="entry name" value="Phosphotransferase system, glucitol/sorbitol-specific IIA component"/>
    <property type="match status" value="1"/>
</dbReference>
<name>A0A0R2ACX1_9LACO</name>
<dbReference type="Proteomes" id="UP000051008">
    <property type="component" value="Unassembled WGS sequence"/>
</dbReference>
<reference evidence="2 3" key="1">
    <citation type="journal article" date="2015" name="Genome Announc.">
        <title>Expanding the biotechnology potential of lactobacilli through comparative genomics of 213 strains and associated genera.</title>
        <authorList>
            <person name="Sun Z."/>
            <person name="Harris H.M."/>
            <person name="McCann A."/>
            <person name="Guo C."/>
            <person name="Argimon S."/>
            <person name="Zhang W."/>
            <person name="Yang X."/>
            <person name="Jeffery I.B."/>
            <person name="Cooney J.C."/>
            <person name="Kagawa T.F."/>
            <person name="Liu W."/>
            <person name="Song Y."/>
            <person name="Salvetti E."/>
            <person name="Wrobel A."/>
            <person name="Rasinkangas P."/>
            <person name="Parkhill J."/>
            <person name="Rea M.C."/>
            <person name="O'Sullivan O."/>
            <person name="Ritari J."/>
            <person name="Douillard F.P."/>
            <person name="Paul Ross R."/>
            <person name="Yang R."/>
            <person name="Briner A.E."/>
            <person name="Felis G.E."/>
            <person name="de Vos W.M."/>
            <person name="Barrangou R."/>
            <person name="Klaenhammer T.R."/>
            <person name="Caufield P.W."/>
            <person name="Cui Y."/>
            <person name="Zhang H."/>
            <person name="O'Toole P.W."/>
        </authorList>
    </citation>
    <scope>NUCLEOTIDE SEQUENCE [LARGE SCALE GENOMIC DNA]</scope>
    <source>
        <strain evidence="2 3">DSM 20509</strain>
    </source>
</reference>
<evidence type="ECO:0000256" key="1">
    <source>
        <dbReference type="PROSITE-ProRule" id="PRU00420"/>
    </source>
</evidence>
<dbReference type="GO" id="GO:0009401">
    <property type="term" value="P:phosphoenolpyruvate-dependent sugar phosphotransferase system"/>
    <property type="evidence" value="ECO:0007669"/>
    <property type="project" value="InterPro"/>
</dbReference>
<keyword evidence="3" id="KW-1185">Reference proteome</keyword>
<dbReference type="Pfam" id="PF03829">
    <property type="entry name" value="PTSIIA_gutA"/>
    <property type="match status" value="1"/>
</dbReference>